<dbReference type="Pfam" id="PF01381">
    <property type="entry name" value="HTH_3"/>
    <property type="match status" value="1"/>
</dbReference>
<dbReference type="AlphaFoldDB" id="A0A1B7LDK8"/>
<dbReference type="Proteomes" id="UP000078532">
    <property type="component" value="Unassembled WGS sequence"/>
</dbReference>
<dbReference type="STRING" id="1838280.A6M21_11990"/>
<feature type="domain" description="HTH cro/C1-type" evidence="1">
    <location>
        <begin position="61"/>
        <end position="96"/>
    </location>
</feature>
<name>A0A1B7LDK8_9FIRM</name>
<dbReference type="SMART" id="SM00530">
    <property type="entry name" value="HTH_XRE"/>
    <property type="match status" value="2"/>
</dbReference>
<dbReference type="CDD" id="cd00093">
    <property type="entry name" value="HTH_XRE"/>
    <property type="match status" value="2"/>
</dbReference>
<evidence type="ECO:0000259" key="1">
    <source>
        <dbReference type="PROSITE" id="PS50943"/>
    </source>
</evidence>
<dbReference type="PROSITE" id="PS50943">
    <property type="entry name" value="HTH_CROC1"/>
    <property type="match status" value="2"/>
</dbReference>
<dbReference type="EMBL" id="LYVF01000168">
    <property type="protein sequence ID" value="OAT81141.1"/>
    <property type="molecule type" value="Genomic_DNA"/>
</dbReference>
<keyword evidence="3" id="KW-1185">Reference proteome</keyword>
<gene>
    <name evidence="2" type="ORF">A6M21_11990</name>
</gene>
<reference evidence="2 3" key="1">
    <citation type="submission" date="2016-04" db="EMBL/GenBank/DDBJ databases">
        <authorList>
            <person name="Evans L.H."/>
            <person name="Alamgir A."/>
            <person name="Owens N."/>
            <person name="Weber N.D."/>
            <person name="Virtaneva K."/>
            <person name="Barbian K."/>
            <person name="Babar A."/>
            <person name="Rosenke K."/>
        </authorList>
    </citation>
    <scope>NUCLEOTIDE SEQUENCE [LARGE SCALE GENOMIC DNA]</scope>
    <source>
        <strain evidence="2 3">LMa1</strain>
    </source>
</reference>
<dbReference type="GO" id="GO:0003677">
    <property type="term" value="F:DNA binding"/>
    <property type="evidence" value="ECO:0007669"/>
    <property type="project" value="InterPro"/>
</dbReference>
<feature type="domain" description="HTH cro/C1-type" evidence="1">
    <location>
        <begin position="1"/>
        <end position="46"/>
    </location>
</feature>
<accession>A0A1B7LDK8</accession>
<dbReference type="InterPro" id="IPR001387">
    <property type="entry name" value="Cro/C1-type_HTH"/>
</dbReference>
<proteinExistence type="predicted"/>
<dbReference type="Pfam" id="PF12844">
    <property type="entry name" value="HTH_19"/>
    <property type="match status" value="1"/>
</dbReference>
<dbReference type="SUPFAM" id="SSF47413">
    <property type="entry name" value="lambda repressor-like DNA-binding domains"/>
    <property type="match status" value="2"/>
</dbReference>
<comment type="caution">
    <text evidence="2">The sequence shown here is derived from an EMBL/GenBank/DDBJ whole genome shotgun (WGS) entry which is preliminary data.</text>
</comment>
<protein>
    <submittedName>
        <fullName evidence="2">Transcriptional regulator</fullName>
    </submittedName>
</protein>
<dbReference type="InterPro" id="IPR010982">
    <property type="entry name" value="Lambda_DNA-bd_dom_sf"/>
</dbReference>
<dbReference type="Gene3D" id="1.10.260.40">
    <property type="entry name" value="lambda repressor-like DNA-binding domains"/>
    <property type="match status" value="2"/>
</dbReference>
<organism evidence="2 3">
    <name type="scientific">Desulfotomaculum copahuensis</name>
    <dbReference type="NCBI Taxonomy" id="1838280"/>
    <lineage>
        <taxon>Bacteria</taxon>
        <taxon>Bacillati</taxon>
        <taxon>Bacillota</taxon>
        <taxon>Clostridia</taxon>
        <taxon>Eubacteriales</taxon>
        <taxon>Desulfotomaculaceae</taxon>
        <taxon>Desulfotomaculum</taxon>
    </lineage>
</organism>
<sequence>MTIRDLSTATGLSVTAIGNLEADKFNAALPNLRLLAKALGVPIAYLGCFEKLPENTLGQRITKARLYHGLTKEEMALAIGVDPKTLRNWEQGKHVPLPRYFNVLNQYLKVLEE</sequence>
<evidence type="ECO:0000313" key="2">
    <source>
        <dbReference type="EMBL" id="OAT81141.1"/>
    </source>
</evidence>
<evidence type="ECO:0000313" key="3">
    <source>
        <dbReference type="Proteomes" id="UP000078532"/>
    </source>
</evidence>